<protein>
    <recommendedName>
        <fullName evidence="3">NERD domain-containing protein</fullName>
    </recommendedName>
</protein>
<dbReference type="EMBL" id="JTLV02000001">
    <property type="protein sequence ID" value="PQM32035.1"/>
    <property type="molecule type" value="Genomic_DNA"/>
</dbReference>
<proteinExistence type="predicted"/>
<gene>
    <name evidence="1" type="ORF">SMSRO_SF019190</name>
</gene>
<accession>A0A2P6FEZ5</accession>
<reference evidence="1 2" key="1">
    <citation type="journal article" date="2015" name="MBio">
        <title>Genome sequence of the Drosophila melanogaster male-killing Spiroplasma strain MSRO endosymbiont.</title>
        <authorList>
            <person name="Paredes J.C."/>
            <person name="Herren J.K."/>
            <person name="Schupfer F."/>
            <person name="Marin R."/>
            <person name="Claverol S."/>
            <person name="Kuo C.H."/>
            <person name="Lemaitre B."/>
            <person name="Beven L."/>
        </authorList>
    </citation>
    <scope>NUCLEOTIDE SEQUENCE [LARGE SCALE GENOMIC DNA]</scope>
    <source>
        <strain evidence="1 2">MSRO</strain>
    </source>
</reference>
<dbReference type="Proteomes" id="UP000031565">
    <property type="component" value="Unassembled WGS sequence"/>
</dbReference>
<dbReference type="STRING" id="2138.SMSRO_v1c17430"/>
<evidence type="ECO:0008006" key="3">
    <source>
        <dbReference type="Google" id="ProtNLM"/>
    </source>
</evidence>
<dbReference type="AlphaFoldDB" id="A0A2P6FEZ5"/>
<dbReference type="RefSeq" id="WP_040093982.1">
    <property type="nucleotide sequence ID" value="NZ_CM020866.1"/>
</dbReference>
<dbReference type="OrthoDB" id="9906648at2"/>
<comment type="caution">
    <text evidence="1">The sequence shown here is derived from an EMBL/GenBank/DDBJ whole genome shotgun (WGS) entry which is preliminary data.</text>
</comment>
<sequence>MNNFNPSKEEQKSWKFNLLIIQNLLPDSKLPDDVLIVFEWIQKNQTRIDITLLGVDKNSKRNIMTIEIKNWSARSTAWNIYWEKDQNCNRNPHPYHKAEKQYLAINELLRQRGLDSIINLKSCAYLPLYDYPRKHQRPFNKNDELIFNAEIINKLNKNEGIYQDIKLILQNNRNALIDKIQTMFENGQGKMVVKLLVD</sequence>
<keyword evidence="2" id="KW-1185">Reference proteome</keyword>
<evidence type="ECO:0000313" key="2">
    <source>
        <dbReference type="Proteomes" id="UP000031565"/>
    </source>
</evidence>
<name>A0A2P6FEZ5_9MOLU</name>
<organism evidence="1 2">
    <name type="scientific">Spiroplasma poulsonii</name>
    <dbReference type="NCBI Taxonomy" id="2138"/>
    <lineage>
        <taxon>Bacteria</taxon>
        <taxon>Bacillati</taxon>
        <taxon>Mycoplasmatota</taxon>
        <taxon>Mollicutes</taxon>
        <taxon>Entomoplasmatales</taxon>
        <taxon>Spiroplasmataceae</taxon>
        <taxon>Spiroplasma</taxon>
    </lineage>
</organism>
<evidence type="ECO:0000313" key="1">
    <source>
        <dbReference type="EMBL" id="PQM32035.1"/>
    </source>
</evidence>